<reference evidence="1" key="2">
    <citation type="submission" date="2023-05" db="EMBL/GenBank/DDBJ databases">
        <authorList>
            <person name="Schelkunov M.I."/>
        </authorList>
    </citation>
    <scope>NUCLEOTIDE SEQUENCE</scope>
    <source>
        <strain evidence="1">Hsosn_3</strain>
        <tissue evidence="1">Leaf</tissue>
    </source>
</reference>
<dbReference type="EMBL" id="JAUIZM010000009">
    <property type="protein sequence ID" value="KAK1363529.1"/>
    <property type="molecule type" value="Genomic_DNA"/>
</dbReference>
<dbReference type="PANTHER" id="PTHR46890:SF48">
    <property type="entry name" value="RNA-DIRECTED DNA POLYMERASE"/>
    <property type="match status" value="1"/>
</dbReference>
<dbReference type="PANTHER" id="PTHR46890">
    <property type="entry name" value="NON-LTR RETROLELEMENT REVERSE TRANSCRIPTASE-LIKE PROTEIN-RELATED"/>
    <property type="match status" value="1"/>
</dbReference>
<organism evidence="1 2">
    <name type="scientific">Heracleum sosnowskyi</name>
    <dbReference type="NCBI Taxonomy" id="360622"/>
    <lineage>
        <taxon>Eukaryota</taxon>
        <taxon>Viridiplantae</taxon>
        <taxon>Streptophyta</taxon>
        <taxon>Embryophyta</taxon>
        <taxon>Tracheophyta</taxon>
        <taxon>Spermatophyta</taxon>
        <taxon>Magnoliopsida</taxon>
        <taxon>eudicotyledons</taxon>
        <taxon>Gunneridae</taxon>
        <taxon>Pentapetalae</taxon>
        <taxon>asterids</taxon>
        <taxon>campanulids</taxon>
        <taxon>Apiales</taxon>
        <taxon>Apiaceae</taxon>
        <taxon>Apioideae</taxon>
        <taxon>apioid superclade</taxon>
        <taxon>Tordylieae</taxon>
        <taxon>Tordyliinae</taxon>
        <taxon>Heracleum</taxon>
    </lineage>
</organism>
<comment type="caution">
    <text evidence="1">The sequence shown here is derived from an EMBL/GenBank/DDBJ whole genome shotgun (WGS) entry which is preliminary data.</text>
</comment>
<gene>
    <name evidence="1" type="ORF">POM88_039090</name>
</gene>
<dbReference type="AlphaFoldDB" id="A0AAD8M8F9"/>
<dbReference type="Proteomes" id="UP001237642">
    <property type="component" value="Unassembled WGS sequence"/>
</dbReference>
<evidence type="ECO:0008006" key="3">
    <source>
        <dbReference type="Google" id="ProtNLM"/>
    </source>
</evidence>
<evidence type="ECO:0000313" key="2">
    <source>
        <dbReference type="Proteomes" id="UP001237642"/>
    </source>
</evidence>
<proteinExistence type="predicted"/>
<dbReference type="InterPro" id="IPR052343">
    <property type="entry name" value="Retrotransposon-Effector_Assoc"/>
</dbReference>
<name>A0AAD8M8F9_9APIA</name>
<reference evidence="1" key="1">
    <citation type="submission" date="2023-02" db="EMBL/GenBank/DDBJ databases">
        <title>Genome of toxic invasive species Heracleum sosnowskyi carries increased number of genes despite the absence of recent whole-genome duplications.</title>
        <authorList>
            <person name="Schelkunov M."/>
            <person name="Shtratnikova V."/>
            <person name="Makarenko M."/>
            <person name="Klepikova A."/>
            <person name="Omelchenko D."/>
            <person name="Novikova G."/>
            <person name="Obukhova E."/>
            <person name="Bogdanov V."/>
            <person name="Penin A."/>
            <person name="Logacheva M."/>
        </authorList>
    </citation>
    <scope>NUCLEOTIDE SEQUENCE</scope>
    <source>
        <strain evidence="1">Hsosn_3</strain>
        <tissue evidence="1">Leaf</tissue>
    </source>
</reference>
<sequence length="145" mass="15671">MKALSLNLEALNPARLPEQHKNNMISHISLGEVESAMKDLDSNKAPGPDGLNGAFIKKVVTNRISPSLSYIISASQSAFVKQRQISDSILIANEAVHSILSKQSTGVIFKLDFAEFLGCNKGTWPMQYLGAAIGSSPNNVAFWDP</sequence>
<evidence type="ECO:0000313" key="1">
    <source>
        <dbReference type="EMBL" id="KAK1363529.1"/>
    </source>
</evidence>
<accession>A0AAD8M8F9</accession>
<protein>
    <recommendedName>
        <fullName evidence="3">Reverse transcriptase</fullName>
    </recommendedName>
</protein>
<keyword evidence="2" id="KW-1185">Reference proteome</keyword>